<dbReference type="AlphaFoldDB" id="A0A024TF76"/>
<evidence type="ECO:0000256" key="1">
    <source>
        <dbReference type="SAM" id="MobiDB-lite"/>
    </source>
</evidence>
<name>A0A024TF76_9STRA</name>
<dbReference type="GeneID" id="20090074"/>
<gene>
    <name evidence="2" type="ORF">H310_13024</name>
</gene>
<feature type="region of interest" description="Disordered" evidence="1">
    <location>
        <begin position="1"/>
        <end position="55"/>
    </location>
</feature>
<sequence length="135" mass="14941">MGSSINIVGGEGEKKRKADEISEAAEKLLRERREEEAARKAEEAERAAQEKQRRLREVEAAARAQSAELSGAATTTWKSEEPATMFNLWTTRPKRSMDGVGKTTFDYVCRATSDVNFVDEADKAGMPARVFEANA</sequence>
<organism evidence="2">
    <name type="scientific">Aphanomyces invadans</name>
    <dbReference type="NCBI Taxonomy" id="157072"/>
    <lineage>
        <taxon>Eukaryota</taxon>
        <taxon>Sar</taxon>
        <taxon>Stramenopiles</taxon>
        <taxon>Oomycota</taxon>
        <taxon>Saprolegniomycetes</taxon>
        <taxon>Saprolegniales</taxon>
        <taxon>Verrucalvaceae</taxon>
        <taxon>Aphanomyces</taxon>
    </lineage>
</organism>
<accession>A0A024TF76</accession>
<dbReference type="RefSeq" id="XP_008878580.1">
    <property type="nucleotide sequence ID" value="XM_008880358.1"/>
</dbReference>
<proteinExistence type="predicted"/>
<evidence type="ECO:0000313" key="2">
    <source>
        <dbReference type="EMBL" id="ETV92810.1"/>
    </source>
</evidence>
<reference evidence="2" key="1">
    <citation type="submission" date="2013-12" db="EMBL/GenBank/DDBJ databases">
        <title>The Genome Sequence of Aphanomyces invadans NJM9701.</title>
        <authorList>
            <consortium name="The Broad Institute Genomics Platform"/>
            <person name="Russ C."/>
            <person name="Tyler B."/>
            <person name="van West P."/>
            <person name="Dieguez-Uribeondo J."/>
            <person name="Young S.K."/>
            <person name="Zeng Q."/>
            <person name="Gargeya S."/>
            <person name="Fitzgerald M."/>
            <person name="Abouelleil A."/>
            <person name="Alvarado L."/>
            <person name="Chapman S.B."/>
            <person name="Gainer-Dewar J."/>
            <person name="Goldberg J."/>
            <person name="Griggs A."/>
            <person name="Gujja S."/>
            <person name="Hansen M."/>
            <person name="Howarth C."/>
            <person name="Imamovic A."/>
            <person name="Ireland A."/>
            <person name="Larimer J."/>
            <person name="McCowan C."/>
            <person name="Murphy C."/>
            <person name="Pearson M."/>
            <person name="Poon T.W."/>
            <person name="Priest M."/>
            <person name="Roberts A."/>
            <person name="Saif S."/>
            <person name="Shea T."/>
            <person name="Sykes S."/>
            <person name="Wortman J."/>
            <person name="Nusbaum C."/>
            <person name="Birren B."/>
        </authorList>
    </citation>
    <scope>NUCLEOTIDE SEQUENCE [LARGE SCALE GENOMIC DNA]</scope>
    <source>
        <strain evidence="2">NJM9701</strain>
    </source>
</reference>
<protein>
    <submittedName>
        <fullName evidence="2">Uncharacterized protein</fullName>
    </submittedName>
</protein>
<dbReference type="VEuPathDB" id="FungiDB:H310_13024"/>
<dbReference type="EMBL" id="KI913997">
    <property type="protein sequence ID" value="ETV92810.1"/>
    <property type="molecule type" value="Genomic_DNA"/>
</dbReference>
<feature type="compositionally biased region" description="Basic and acidic residues" evidence="1">
    <location>
        <begin position="11"/>
        <end position="55"/>
    </location>
</feature>